<feature type="domain" description="IspG C-terminal" evidence="9">
    <location>
        <begin position="259"/>
        <end position="346"/>
    </location>
</feature>
<dbReference type="NCBIfam" id="NF001540">
    <property type="entry name" value="PRK00366.1"/>
    <property type="match status" value="1"/>
</dbReference>
<keyword evidence="2 7" id="KW-0479">Metal-binding</keyword>
<evidence type="ECO:0000313" key="11">
    <source>
        <dbReference type="Proteomes" id="UP000756860"/>
    </source>
</evidence>
<evidence type="ECO:0000259" key="9">
    <source>
        <dbReference type="Pfam" id="PF26540"/>
    </source>
</evidence>
<keyword evidence="3 7" id="KW-0560">Oxidoreductase</keyword>
<comment type="similarity">
    <text evidence="7">Belongs to the IspG family.</text>
</comment>
<feature type="binding site" evidence="7">
    <location>
        <position position="263"/>
    </location>
    <ligand>
        <name>[4Fe-4S] cluster</name>
        <dbReference type="ChEBI" id="CHEBI:49883"/>
    </ligand>
</feature>
<evidence type="ECO:0000256" key="4">
    <source>
        <dbReference type="ARBA" id="ARBA00023004"/>
    </source>
</evidence>
<dbReference type="InterPro" id="IPR045854">
    <property type="entry name" value="NO2/SO3_Rdtase_4Fe4S_sf"/>
</dbReference>
<dbReference type="PANTHER" id="PTHR30454:SF0">
    <property type="entry name" value="4-HYDROXY-3-METHYLBUT-2-EN-1-YL DIPHOSPHATE SYNTHASE (FERREDOXIN), CHLOROPLASTIC"/>
    <property type="match status" value="1"/>
</dbReference>
<comment type="catalytic activity">
    <reaction evidence="7">
        <text>(2E)-4-hydroxy-3-methylbut-2-enyl diphosphate + oxidized [flavodoxin] + H2O + 2 H(+) = 2-C-methyl-D-erythritol 2,4-cyclic diphosphate + reduced [flavodoxin]</text>
        <dbReference type="Rhea" id="RHEA:43604"/>
        <dbReference type="Rhea" id="RHEA-COMP:10622"/>
        <dbReference type="Rhea" id="RHEA-COMP:10623"/>
        <dbReference type="ChEBI" id="CHEBI:15377"/>
        <dbReference type="ChEBI" id="CHEBI:15378"/>
        <dbReference type="ChEBI" id="CHEBI:57618"/>
        <dbReference type="ChEBI" id="CHEBI:58210"/>
        <dbReference type="ChEBI" id="CHEBI:58483"/>
        <dbReference type="ChEBI" id="CHEBI:128753"/>
        <dbReference type="EC" id="1.17.7.3"/>
    </reaction>
</comment>
<evidence type="ECO:0000259" key="8">
    <source>
        <dbReference type="Pfam" id="PF04551"/>
    </source>
</evidence>
<dbReference type="InterPro" id="IPR011060">
    <property type="entry name" value="RibuloseP-bd_barrel"/>
</dbReference>
<dbReference type="HAMAP" id="MF_00159">
    <property type="entry name" value="IspG"/>
    <property type="match status" value="1"/>
</dbReference>
<feature type="binding site" evidence="7">
    <location>
        <position position="305"/>
    </location>
    <ligand>
        <name>[4Fe-4S] cluster</name>
        <dbReference type="ChEBI" id="CHEBI:49883"/>
    </ligand>
</feature>
<organism evidence="10 11">
    <name type="scientific">Geomobilimonas luticola</name>
    <dbReference type="NCBI Taxonomy" id="1114878"/>
    <lineage>
        <taxon>Bacteria</taxon>
        <taxon>Pseudomonadati</taxon>
        <taxon>Thermodesulfobacteriota</taxon>
        <taxon>Desulfuromonadia</taxon>
        <taxon>Geobacterales</taxon>
        <taxon>Geobacteraceae</taxon>
        <taxon>Geomobilimonas</taxon>
    </lineage>
</organism>
<gene>
    <name evidence="7 10" type="primary">ispG</name>
    <name evidence="10" type="synonym">gcpE</name>
    <name evidence="10" type="ORF">KI810_13395</name>
</gene>
<dbReference type="EMBL" id="JAHCVK010000007">
    <property type="protein sequence ID" value="MBT0654059.1"/>
    <property type="molecule type" value="Genomic_DNA"/>
</dbReference>
<dbReference type="Pfam" id="PF26540">
    <property type="entry name" value="GcpE_C"/>
    <property type="match status" value="1"/>
</dbReference>
<keyword evidence="6 7" id="KW-0414">Isoprene biosynthesis</keyword>
<dbReference type="Gene3D" id="3.20.20.20">
    <property type="entry name" value="Dihydropteroate synthase-like"/>
    <property type="match status" value="1"/>
</dbReference>
<dbReference type="PANTHER" id="PTHR30454">
    <property type="entry name" value="4-HYDROXY-3-METHYLBUT-2-EN-1-YL DIPHOSPHATE SYNTHASE"/>
    <property type="match status" value="1"/>
</dbReference>
<name>A0ABS5SHN6_9BACT</name>
<comment type="caution">
    <text evidence="10">The sequence shown here is derived from an EMBL/GenBank/DDBJ whole genome shotgun (WGS) entry which is preliminary data.</text>
</comment>
<feature type="binding site" evidence="7">
    <location>
        <position position="298"/>
    </location>
    <ligand>
        <name>[4Fe-4S] cluster</name>
        <dbReference type="ChEBI" id="CHEBI:49883"/>
    </ligand>
</feature>
<dbReference type="NCBIfam" id="TIGR00612">
    <property type="entry name" value="ispG_gcpE"/>
    <property type="match status" value="1"/>
</dbReference>
<reference evidence="10 11" key="1">
    <citation type="submission" date="2021-05" db="EMBL/GenBank/DDBJ databases">
        <title>The draft genome of Geobacter luticola JCM 17780.</title>
        <authorList>
            <person name="Xu Z."/>
            <person name="Masuda Y."/>
            <person name="Itoh H."/>
            <person name="Senoo K."/>
        </authorList>
    </citation>
    <scope>NUCLEOTIDE SEQUENCE [LARGE SCALE GENOMIC DNA]</scope>
    <source>
        <strain evidence="10 11">JCM 17780</strain>
    </source>
</reference>
<dbReference type="EC" id="1.17.7.3" evidence="7"/>
<feature type="binding site" evidence="7">
    <location>
        <position position="266"/>
    </location>
    <ligand>
        <name>[4Fe-4S] cluster</name>
        <dbReference type="ChEBI" id="CHEBI:49883"/>
    </ligand>
</feature>
<dbReference type="Proteomes" id="UP000756860">
    <property type="component" value="Unassembled WGS sequence"/>
</dbReference>
<evidence type="ECO:0000256" key="5">
    <source>
        <dbReference type="ARBA" id="ARBA00023014"/>
    </source>
</evidence>
<evidence type="ECO:0000313" key="10">
    <source>
        <dbReference type="EMBL" id="MBT0654059.1"/>
    </source>
</evidence>
<dbReference type="Gene3D" id="3.30.413.10">
    <property type="entry name" value="Sulfite Reductase Hemoprotein, domain 1"/>
    <property type="match status" value="1"/>
</dbReference>
<keyword evidence="4 7" id="KW-0408">Iron</keyword>
<dbReference type="SUPFAM" id="SSF51366">
    <property type="entry name" value="Ribulose-phoshate binding barrel"/>
    <property type="match status" value="1"/>
</dbReference>
<accession>A0ABS5SHN6</accession>
<evidence type="ECO:0000256" key="7">
    <source>
        <dbReference type="HAMAP-Rule" id="MF_00159"/>
    </source>
</evidence>
<dbReference type="PIRSF" id="PIRSF004640">
    <property type="entry name" value="IspG"/>
    <property type="match status" value="1"/>
</dbReference>
<keyword evidence="11" id="KW-1185">Reference proteome</keyword>
<keyword evidence="5 7" id="KW-0411">Iron-sulfur</keyword>
<dbReference type="GO" id="GO:0046429">
    <property type="term" value="F:4-hydroxy-3-methylbut-2-en-1-yl diphosphate synthase activity (ferredoxin)"/>
    <property type="evidence" value="ECO:0007669"/>
    <property type="project" value="UniProtKB-EC"/>
</dbReference>
<dbReference type="InterPro" id="IPR058579">
    <property type="entry name" value="IspG_C"/>
</dbReference>
<dbReference type="InterPro" id="IPR004588">
    <property type="entry name" value="IspG_bac-typ"/>
</dbReference>
<comment type="function">
    <text evidence="7">Converts 2C-methyl-D-erythritol 2,4-cyclodiphosphate (ME-2,4cPP) into 1-hydroxy-2-methyl-2-(E)-butenyl 4-diphosphate.</text>
</comment>
<dbReference type="SUPFAM" id="SSF56014">
    <property type="entry name" value="Nitrite and sulphite reductase 4Fe-4S domain-like"/>
    <property type="match status" value="1"/>
</dbReference>
<sequence length="359" mass="37907">MKKTTRQIQIGNVKIGGGAPCSVQSMCSTDTRDEIATLAQVRALADAGCELVRCAVLDMDAAVALGRIKAQSPLPVIADIHFDYKLALKVLEGGIDGLRLNPGNIGERWKVAEVVKAAKERLVPIRIGVNAGSLEKELLAAYGHPTAEAMVASALGHVRILEELGYDQIKISLKASDVVKTVEAYRLLSQKVDYPLHIGITEAGTIFSGTIKSAVGLGILLADGIGDTMRVSLTGDPVDEIRVGFEILKALGLRQRGINFVSCPTCGRCQIDLIGVANEVEARLKSVDAPLTVAVMGCVVNGPGEAREADVGIAGGRGEGLLFRHGEVVRKVKEVEMADALVALVEEMAKDRGPGTGDQ</sequence>
<evidence type="ECO:0000256" key="3">
    <source>
        <dbReference type="ARBA" id="ARBA00023002"/>
    </source>
</evidence>
<evidence type="ECO:0000256" key="6">
    <source>
        <dbReference type="ARBA" id="ARBA00023229"/>
    </source>
</evidence>
<keyword evidence="1 7" id="KW-0004">4Fe-4S</keyword>
<dbReference type="InterPro" id="IPR016425">
    <property type="entry name" value="IspG_bac"/>
</dbReference>
<dbReference type="RefSeq" id="WP_214176070.1">
    <property type="nucleotide sequence ID" value="NZ_JAHCVK010000007.1"/>
</dbReference>
<evidence type="ECO:0000256" key="2">
    <source>
        <dbReference type="ARBA" id="ARBA00022723"/>
    </source>
</evidence>
<comment type="cofactor">
    <cofactor evidence="7">
        <name>[4Fe-4S] cluster</name>
        <dbReference type="ChEBI" id="CHEBI:49883"/>
    </cofactor>
    <text evidence="7">Binds 1 [4Fe-4S] cluster.</text>
</comment>
<proteinExistence type="inferred from homology"/>
<evidence type="ECO:0000256" key="1">
    <source>
        <dbReference type="ARBA" id="ARBA00022485"/>
    </source>
</evidence>
<feature type="domain" description="IspG TIM-barrel" evidence="8">
    <location>
        <begin position="5"/>
        <end position="244"/>
    </location>
</feature>
<comment type="pathway">
    <text evidence="7">Isoprenoid biosynthesis; isopentenyl diphosphate biosynthesis via DXP pathway; isopentenyl diphosphate from 1-deoxy-D-xylulose 5-phosphate: step 5/6.</text>
</comment>
<dbReference type="InterPro" id="IPR058578">
    <property type="entry name" value="IspG_TIM"/>
</dbReference>
<dbReference type="Pfam" id="PF04551">
    <property type="entry name" value="GcpE"/>
    <property type="match status" value="1"/>
</dbReference>
<protein>
    <recommendedName>
        <fullName evidence="7">4-hydroxy-3-methylbut-2-en-1-yl diphosphate synthase (flavodoxin)</fullName>
        <ecNumber evidence="7">1.17.7.3</ecNumber>
    </recommendedName>
    <alternativeName>
        <fullName evidence="7">1-hydroxy-2-methyl-2-(E)-butenyl 4-diphosphate synthase</fullName>
    </alternativeName>
</protein>
<dbReference type="InterPro" id="IPR011005">
    <property type="entry name" value="Dihydropteroate_synth-like_sf"/>
</dbReference>